<reference evidence="11" key="1">
    <citation type="journal article" date="2019" name="Microbiol. Resour. Announc.">
        <title>Complete Genome Sequence of Rubrobacter xylanophilus Strain AA3-22, Isolated from Arima Onsen in Japan.</title>
        <authorList>
            <person name="Tomariguchi N."/>
            <person name="Miyazaki K."/>
        </authorList>
    </citation>
    <scope>NUCLEOTIDE SEQUENCE [LARGE SCALE GENOMIC DNA]</scope>
    <source>
        <strain evidence="11">AA3-22</strain>
    </source>
</reference>
<dbReference type="EMBL" id="AP019791">
    <property type="protein sequence ID" value="BBL79006.1"/>
    <property type="molecule type" value="Genomic_DNA"/>
</dbReference>
<evidence type="ECO:0000313" key="12">
    <source>
        <dbReference type="Proteomes" id="UP000318065"/>
    </source>
</evidence>
<keyword evidence="5" id="KW-0547">Nucleotide-binding</keyword>
<dbReference type="InterPro" id="IPR017871">
    <property type="entry name" value="ABC_transporter-like_CS"/>
</dbReference>
<keyword evidence="9" id="KW-0046">Antibiotic resistance</keyword>
<evidence type="ECO:0000256" key="5">
    <source>
        <dbReference type="ARBA" id="ARBA00022741"/>
    </source>
</evidence>
<dbReference type="PROSITE" id="PS00211">
    <property type="entry name" value="ABC_TRANSPORTER_1"/>
    <property type="match status" value="1"/>
</dbReference>
<evidence type="ECO:0000256" key="9">
    <source>
        <dbReference type="ARBA" id="ARBA00023251"/>
    </source>
</evidence>
<evidence type="ECO:0000256" key="7">
    <source>
        <dbReference type="ARBA" id="ARBA00022967"/>
    </source>
</evidence>
<dbReference type="InterPro" id="IPR050763">
    <property type="entry name" value="ABC_transporter_ATP-binding"/>
</dbReference>
<protein>
    <submittedName>
        <fullName evidence="11">ABC transporter ATP-binding protein</fullName>
    </submittedName>
</protein>
<dbReference type="GO" id="GO:0005886">
    <property type="term" value="C:plasma membrane"/>
    <property type="evidence" value="ECO:0007669"/>
    <property type="project" value="UniProtKB-SubCell"/>
</dbReference>
<dbReference type="AlphaFoldDB" id="A0A510HGC7"/>
<dbReference type="PANTHER" id="PTHR42711">
    <property type="entry name" value="ABC TRANSPORTER ATP-BINDING PROTEIN"/>
    <property type="match status" value="1"/>
</dbReference>
<keyword evidence="8" id="KW-0472">Membrane</keyword>
<evidence type="ECO:0000256" key="4">
    <source>
        <dbReference type="ARBA" id="ARBA00022475"/>
    </source>
</evidence>
<keyword evidence="4" id="KW-1003">Cell membrane</keyword>
<organism evidence="11 12">
    <name type="scientific">Rubrobacter xylanophilus</name>
    <dbReference type="NCBI Taxonomy" id="49319"/>
    <lineage>
        <taxon>Bacteria</taxon>
        <taxon>Bacillati</taxon>
        <taxon>Actinomycetota</taxon>
        <taxon>Rubrobacteria</taxon>
        <taxon>Rubrobacterales</taxon>
        <taxon>Rubrobacteraceae</taxon>
        <taxon>Rubrobacter</taxon>
    </lineage>
</organism>
<dbReference type="GO" id="GO:0005524">
    <property type="term" value="F:ATP binding"/>
    <property type="evidence" value="ECO:0007669"/>
    <property type="project" value="UniProtKB-KW"/>
</dbReference>
<dbReference type="Gene3D" id="3.40.50.300">
    <property type="entry name" value="P-loop containing nucleotide triphosphate hydrolases"/>
    <property type="match status" value="1"/>
</dbReference>
<comment type="subcellular location">
    <subcellularLocation>
        <location evidence="1">Cell membrane</location>
        <topology evidence="1">Peripheral membrane protein</topology>
    </subcellularLocation>
</comment>
<dbReference type="InterPro" id="IPR027417">
    <property type="entry name" value="P-loop_NTPase"/>
</dbReference>
<evidence type="ECO:0000256" key="3">
    <source>
        <dbReference type="ARBA" id="ARBA00022448"/>
    </source>
</evidence>
<name>A0A510HGC7_9ACTN</name>
<dbReference type="SMART" id="SM00382">
    <property type="entry name" value="AAA"/>
    <property type="match status" value="1"/>
</dbReference>
<accession>A0A510HGC7</accession>
<evidence type="ECO:0000256" key="8">
    <source>
        <dbReference type="ARBA" id="ARBA00023136"/>
    </source>
</evidence>
<keyword evidence="7" id="KW-1278">Translocase</keyword>
<evidence type="ECO:0000313" key="11">
    <source>
        <dbReference type="EMBL" id="BBL79006.1"/>
    </source>
</evidence>
<dbReference type="SUPFAM" id="SSF52540">
    <property type="entry name" value="P-loop containing nucleoside triphosphate hydrolases"/>
    <property type="match status" value="1"/>
</dbReference>
<dbReference type="Pfam" id="PF00005">
    <property type="entry name" value="ABC_tran"/>
    <property type="match status" value="1"/>
</dbReference>
<dbReference type="CDD" id="cd03263">
    <property type="entry name" value="ABC_subfamily_A"/>
    <property type="match status" value="1"/>
</dbReference>
<proteinExistence type="inferred from homology"/>
<evidence type="ECO:0000256" key="2">
    <source>
        <dbReference type="ARBA" id="ARBA00005417"/>
    </source>
</evidence>
<keyword evidence="6 11" id="KW-0067">ATP-binding</keyword>
<comment type="similarity">
    <text evidence="2">Belongs to the ABC transporter superfamily.</text>
</comment>
<feature type="domain" description="ABC transporter" evidence="10">
    <location>
        <begin position="27"/>
        <end position="256"/>
    </location>
</feature>
<evidence type="ECO:0000256" key="6">
    <source>
        <dbReference type="ARBA" id="ARBA00022840"/>
    </source>
</evidence>
<sequence length="330" mass="36330">MESVSEEARVEELATRSGAGDVKEEVIRIRGLRKRYGEVVAVDGVDLTVYRGEVFGILGPNGAGKTTTLEMVEGLRRPDEGEIEVAGYDAVSEAGKLKRIIGVQLQTTALFDYLSVEETLSLFADLYGVGGSHGERVRSLLEMVSLSEKKDARVNQLSGGQQQRLSMALALINDPQVVFLDEPTTGLDPQARRNMWEMVRKIRSEGRTIVLTTHYMEEAEELCDRVAVMDRGRVLVCDTPLALIRSLDVDATVLVTVDGRLDGGLEWLPGVRGVERSGSDVRLQTANTQDTITALMRFAAERGVRLRNLSVQSANLEDVFISYTGRSLRD</sequence>
<keyword evidence="12" id="KW-1185">Reference proteome</keyword>
<dbReference type="InterPro" id="IPR003593">
    <property type="entry name" value="AAA+_ATPase"/>
</dbReference>
<evidence type="ECO:0000256" key="1">
    <source>
        <dbReference type="ARBA" id="ARBA00004202"/>
    </source>
</evidence>
<dbReference type="InterPro" id="IPR003439">
    <property type="entry name" value="ABC_transporter-like_ATP-bd"/>
</dbReference>
<dbReference type="GO" id="GO:0016887">
    <property type="term" value="F:ATP hydrolysis activity"/>
    <property type="evidence" value="ECO:0007669"/>
    <property type="project" value="InterPro"/>
</dbReference>
<keyword evidence="3" id="KW-0813">Transport</keyword>
<dbReference type="FunFam" id="3.40.50.300:FF:000589">
    <property type="entry name" value="ABC transporter, ATP-binding subunit"/>
    <property type="match status" value="1"/>
</dbReference>
<dbReference type="Proteomes" id="UP000318065">
    <property type="component" value="Chromosome"/>
</dbReference>
<gene>
    <name evidence="11" type="ORF">RxyAA322_08600</name>
</gene>
<dbReference type="PANTHER" id="PTHR42711:SF5">
    <property type="entry name" value="ABC TRANSPORTER ATP-BINDING PROTEIN NATA"/>
    <property type="match status" value="1"/>
</dbReference>
<dbReference type="PROSITE" id="PS50893">
    <property type="entry name" value="ABC_TRANSPORTER_2"/>
    <property type="match status" value="1"/>
</dbReference>
<dbReference type="GO" id="GO:0046677">
    <property type="term" value="P:response to antibiotic"/>
    <property type="evidence" value="ECO:0007669"/>
    <property type="project" value="UniProtKB-KW"/>
</dbReference>
<evidence type="ECO:0000259" key="10">
    <source>
        <dbReference type="PROSITE" id="PS50893"/>
    </source>
</evidence>